<dbReference type="Pfam" id="PF05742">
    <property type="entry name" value="TANGO2"/>
    <property type="match status" value="1"/>
</dbReference>
<reference evidence="1" key="1">
    <citation type="submission" date="2021-03" db="EMBL/GenBank/DDBJ databases">
        <title>Leucobacter chromiisoli sp. nov., isolated from chromium-containing soil of chemical plant.</title>
        <authorList>
            <person name="Xu Z."/>
        </authorList>
    </citation>
    <scope>NUCLEOTIDE SEQUENCE</scope>
    <source>
        <strain evidence="1">K 70/01</strain>
    </source>
</reference>
<dbReference type="EMBL" id="JAGFBF010000005">
    <property type="protein sequence ID" value="MBO2990773.1"/>
    <property type="molecule type" value="Genomic_DNA"/>
</dbReference>
<dbReference type="AlphaFoldDB" id="A0A939QIP2"/>
<gene>
    <name evidence="1" type="ORF">J4H85_12285</name>
</gene>
<comment type="caution">
    <text evidence="1">The sequence shown here is derived from an EMBL/GenBank/DDBJ whole genome shotgun (WGS) entry which is preliminary data.</text>
</comment>
<dbReference type="InterPro" id="IPR008551">
    <property type="entry name" value="TANGO2"/>
</dbReference>
<sequence length="240" mass="25761">MCTVIVEVPHRVDAPTRVLAVRDEDPGRAWDPPGPWWSDQFPGVVGVRDRLAGGAWLAAAPESGRLAVILNRSEPVAPPIGAELGSRGAIPLDAVTGRPVAHPPLTQSFNLVEVHAGSTRVAVWNGVQIAARQLAPGVHMLAHHAVDDPGTARIRRWLPDFRAVAGLPPHAWRDAWVDVLARSAELPADDDRAIVRDNRTHGFPTQTLLACTAEVRTDAVDLGVVLSGDAAEAERLSLRR</sequence>
<evidence type="ECO:0000313" key="2">
    <source>
        <dbReference type="Proteomes" id="UP000668403"/>
    </source>
</evidence>
<keyword evidence="2" id="KW-1185">Reference proteome</keyword>
<evidence type="ECO:0000313" key="1">
    <source>
        <dbReference type="EMBL" id="MBO2990773.1"/>
    </source>
</evidence>
<organism evidence="1 2">
    <name type="scientific">Leucobacter tardus</name>
    <dbReference type="NCBI Taxonomy" id="501483"/>
    <lineage>
        <taxon>Bacteria</taxon>
        <taxon>Bacillati</taxon>
        <taxon>Actinomycetota</taxon>
        <taxon>Actinomycetes</taxon>
        <taxon>Micrococcales</taxon>
        <taxon>Microbacteriaceae</taxon>
        <taxon>Leucobacter</taxon>
    </lineage>
</organism>
<dbReference type="Proteomes" id="UP000668403">
    <property type="component" value="Unassembled WGS sequence"/>
</dbReference>
<accession>A0A939QIP2</accession>
<name>A0A939QIP2_9MICO</name>
<proteinExistence type="predicted"/>
<protein>
    <submittedName>
        <fullName evidence="1">NRDE family protein</fullName>
    </submittedName>
</protein>
<dbReference type="RefSeq" id="WP_208240048.1">
    <property type="nucleotide sequence ID" value="NZ_BAAAQU010000002.1"/>
</dbReference>